<keyword evidence="2" id="KW-1185">Reference proteome</keyword>
<protein>
    <submittedName>
        <fullName evidence="1">Uncharacterized protein</fullName>
    </submittedName>
</protein>
<reference evidence="1" key="1">
    <citation type="submission" date="2021-05" db="EMBL/GenBank/DDBJ databases">
        <authorList>
            <person name="Pan Q."/>
            <person name="Jouanno E."/>
            <person name="Zahm M."/>
            <person name="Klopp C."/>
            <person name="Cabau C."/>
            <person name="Louis A."/>
            <person name="Berthelot C."/>
            <person name="Parey E."/>
            <person name="Roest Crollius H."/>
            <person name="Montfort J."/>
            <person name="Robinson-Rechavi M."/>
            <person name="Bouchez O."/>
            <person name="Lampietro C."/>
            <person name="Lopez Roques C."/>
            <person name="Donnadieu C."/>
            <person name="Postlethwait J."/>
            <person name="Bobe J."/>
            <person name="Dillon D."/>
            <person name="Chandos A."/>
            <person name="von Hippel F."/>
            <person name="Guiguen Y."/>
        </authorList>
    </citation>
    <scope>NUCLEOTIDE SEQUENCE</scope>
    <source>
        <strain evidence="1">YG-Jan2019</strain>
    </source>
</reference>
<evidence type="ECO:0000313" key="1">
    <source>
        <dbReference type="EMBL" id="KAJ8017200.1"/>
    </source>
</evidence>
<dbReference type="Proteomes" id="UP001157502">
    <property type="component" value="Chromosome 1"/>
</dbReference>
<name>A0ACC2HNF0_DALPE</name>
<dbReference type="EMBL" id="CM055728">
    <property type="protein sequence ID" value="KAJ8017200.1"/>
    <property type="molecule type" value="Genomic_DNA"/>
</dbReference>
<accession>A0ACC2HNF0</accession>
<comment type="caution">
    <text evidence="1">The sequence shown here is derived from an EMBL/GenBank/DDBJ whole genome shotgun (WGS) entry which is preliminary data.</text>
</comment>
<evidence type="ECO:0000313" key="2">
    <source>
        <dbReference type="Proteomes" id="UP001157502"/>
    </source>
</evidence>
<sequence length="202" mass="22298">MKSCILLLLLLVSQIKRQVGQHITTVNGQICVVMGTRNHIYHDFLLIIDTFIQKSQPKTSPPPVSSTIRPFTSSSTSETPGLVVSNEPGDRPRYSTHLSSWRWTCLLVSGLCISLLCVILISIMAVVIHRRIRAKIQCTPQVENGVVYTTVDFRSNGNATTELYANLPTGYSSSHTGRGHDPDTHREHAGMVVYSTLAGNPR</sequence>
<gene>
    <name evidence="1" type="ORF">DPEC_G00015340</name>
</gene>
<proteinExistence type="predicted"/>
<organism evidence="1 2">
    <name type="scientific">Dallia pectoralis</name>
    <name type="common">Alaska blackfish</name>
    <dbReference type="NCBI Taxonomy" id="75939"/>
    <lineage>
        <taxon>Eukaryota</taxon>
        <taxon>Metazoa</taxon>
        <taxon>Chordata</taxon>
        <taxon>Craniata</taxon>
        <taxon>Vertebrata</taxon>
        <taxon>Euteleostomi</taxon>
        <taxon>Actinopterygii</taxon>
        <taxon>Neopterygii</taxon>
        <taxon>Teleostei</taxon>
        <taxon>Protacanthopterygii</taxon>
        <taxon>Esociformes</taxon>
        <taxon>Umbridae</taxon>
        <taxon>Dallia</taxon>
    </lineage>
</organism>